<dbReference type="FunFam" id="1.10.3210.10:FF:000025">
    <property type="entry name" value="Exopolyphosphatase"/>
    <property type="match status" value="1"/>
</dbReference>
<dbReference type="PIRSF" id="PIRSF001267">
    <property type="entry name" value="Pyrophosphatase_GppA_Ppx"/>
    <property type="match status" value="1"/>
</dbReference>
<dbReference type="Gene3D" id="1.10.3210.10">
    <property type="entry name" value="Hypothetical protein af1432"/>
    <property type="match status" value="1"/>
</dbReference>
<evidence type="ECO:0000259" key="4">
    <source>
        <dbReference type="Pfam" id="PF21447"/>
    </source>
</evidence>
<dbReference type="Pfam" id="PF21447">
    <property type="entry name" value="Ppx-GppA_III"/>
    <property type="match status" value="1"/>
</dbReference>
<dbReference type="InterPro" id="IPR030673">
    <property type="entry name" value="PyroPPase_GppA_Ppx"/>
</dbReference>
<dbReference type="EMBL" id="PQWO01000002">
    <property type="protein sequence ID" value="PZD74502.1"/>
    <property type="molecule type" value="Genomic_DNA"/>
</dbReference>
<dbReference type="PANTHER" id="PTHR30005:SF0">
    <property type="entry name" value="RETROGRADE REGULATION PROTEIN 2"/>
    <property type="match status" value="1"/>
</dbReference>
<dbReference type="Gene3D" id="3.30.420.150">
    <property type="entry name" value="Exopolyphosphatase. Domain 2"/>
    <property type="match status" value="1"/>
</dbReference>
<evidence type="ECO:0000313" key="5">
    <source>
        <dbReference type="EMBL" id="PZD74502.1"/>
    </source>
</evidence>
<dbReference type="SUPFAM" id="SSF109604">
    <property type="entry name" value="HD-domain/PDEase-like"/>
    <property type="match status" value="1"/>
</dbReference>
<dbReference type="EC" id="3.6.1.11" evidence="5"/>
<organism evidence="5 6">
    <name type="scientific">Acaryochloris thomasi RCC1774</name>
    <dbReference type="NCBI Taxonomy" id="1764569"/>
    <lineage>
        <taxon>Bacteria</taxon>
        <taxon>Bacillati</taxon>
        <taxon>Cyanobacteriota</taxon>
        <taxon>Cyanophyceae</taxon>
        <taxon>Acaryochloridales</taxon>
        <taxon>Acaryochloridaceae</taxon>
        <taxon>Acaryochloris</taxon>
        <taxon>Acaryochloris thomasi</taxon>
    </lineage>
</organism>
<evidence type="ECO:0000256" key="2">
    <source>
        <dbReference type="ARBA" id="ARBA00022801"/>
    </source>
</evidence>
<dbReference type="PANTHER" id="PTHR30005">
    <property type="entry name" value="EXOPOLYPHOSPHATASE"/>
    <property type="match status" value="1"/>
</dbReference>
<keyword evidence="6" id="KW-1185">Reference proteome</keyword>
<dbReference type="AlphaFoldDB" id="A0A2W1JW90"/>
<accession>A0A2W1JW90</accession>
<dbReference type="InterPro" id="IPR003695">
    <property type="entry name" value="Ppx_GppA_N"/>
</dbReference>
<dbReference type="Gene3D" id="3.30.420.40">
    <property type="match status" value="1"/>
</dbReference>
<dbReference type="GO" id="GO:0004309">
    <property type="term" value="F:exopolyphosphatase activity"/>
    <property type="evidence" value="ECO:0007669"/>
    <property type="project" value="UniProtKB-EC"/>
</dbReference>
<dbReference type="Proteomes" id="UP000248857">
    <property type="component" value="Unassembled WGS sequence"/>
</dbReference>
<dbReference type="Pfam" id="PF02541">
    <property type="entry name" value="Ppx-GppA"/>
    <property type="match status" value="1"/>
</dbReference>
<dbReference type="CDD" id="cd24006">
    <property type="entry name" value="ASKHA_NBD_PPX_GppA"/>
    <property type="match status" value="1"/>
</dbReference>
<keyword evidence="2 5" id="KW-0378">Hydrolase</keyword>
<evidence type="ECO:0000313" key="6">
    <source>
        <dbReference type="Proteomes" id="UP000248857"/>
    </source>
</evidence>
<feature type="domain" description="Ppx/GppA phosphatase C-terminal" evidence="4">
    <location>
        <begin position="351"/>
        <end position="530"/>
    </location>
</feature>
<dbReference type="InterPro" id="IPR048950">
    <property type="entry name" value="Ppx_GppA_C"/>
</dbReference>
<comment type="similarity">
    <text evidence="1">Belongs to the GppA/Ppx family.</text>
</comment>
<dbReference type="OrthoDB" id="9807195at2"/>
<reference evidence="5 6" key="1">
    <citation type="journal article" date="2018" name="Sci. Rep.">
        <title>A novel species of the marine cyanobacterium Acaryochloris with a unique pigment content and lifestyle.</title>
        <authorList>
            <person name="Partensky F."/>
            <person name="Six C."/>
            <person name="Ratin M."/>
            <person name="Garczarek L."/>
            <person name="Vaulot D."/>
            <person name="Probert I."/>
            <person name="Calteau A."/>
            <person name="Gourvil P."/>
            <person name="Marie D."/>
            <person name="Grebert T."/>
            <person name="Bouchier C."/>
            <person name="Le Panse S."/>
            <person name="Gachenot M."/>
            <person name="Rodriguez F."/>
            <person name="Garrido J.L."/>
        </authorList>
    </citation>
    <scope>NUCLEOTIDE SEQUENCE [LARGE SCALE GENOMIC DNA]</scope>
    <source>
        <strain evidence="5 6">RCC1774</strain>
    </source>
</reference>
<evidence type="ECO:0000259" key="3">
    <source>
        <dbReference type="Pfam" id="PF02541"/>
    </source>
</evidence>
<protein>
    <submittedName>
        <fullName evidence="5">Exopolyphosphatase</fullName>
        <ecNumber evidence="5">3.6.1.11</ecNumber>
    </submittedName>
</protein>
<comment type="caution">
    <text evidence="5">The sequence shown here is derived from an EMBL/GenBank/DDBJ whole genome shotgun (WGS) entry which is preliminary data.</text>
</comment>
<name>A0A2W1JW90_9CYAN</name>
<dbReference type="InterPro" id="IPR050273">
    <property type="entry name" value="GppA/Ppx_hydrolase"/>
</dbReference>
<evidence type="ECO:0000256" key="1">
    <source>
        <dbReference type="ARBA" id="ARBA00007125"/>
    </source>
</evidence>
<proteinExistence type="inferred from homology"/>
<dbReference type="InterPro" id="IPR043129">
    <property type="entry name" value="ATPase_NBD"/>
</dbReference>
<dbReference type="RefSeq" id="WP_110985031.1">
    <property type="nucleotide sequence ID" value="NZ_CAWNWM010000002.1"/>
</dbReference>
<gene>
    <name evidence="5" type="primary">ppx_1</name>
    <name evidence="5" type="ORF">C1752_01094</name>
</gene>
<dbReference type="SUPFAM" id="SSF53067">
    <property type="entry name" value="Actin-like ATPase domain"/>
    <property type="match status" value="2"/>
</dbReference>
<dbReference type="FunFam" id="3.30.420.40:FF:000023">
    <property type="entry name" value="Guanosine-5'-triphosphate,3'-diphosphate pyrophosphatase"/>
    <property type="match status" value="1"/>
</dbReference>
<sequence length="548" mass="61013">MVTQINSQDPSSLQQWPSALQPREVKTLAAIDIGTNSIHMVVVKINPDLPAFDIVDAEKSTVRLGERCPDTGNLTPEATVRAISALRRCQEIARGLDVNHVIAVATSAVREAPNGSTFIQAVEKELGLKINLISGPEEARRIYLGVLSGVEFDHKPHVIVDIGGGSTEIILGDGREPRYLSSTKVGAVRLTEDFLTTDPISKHEFECLQAYVRGKLEWPVEELRSHLSPNEQPQLIGTSGTIESLIKIHACETLGACPTSLHGHILSLEDLQKLTHRLRKLSYDERCKIAGMSERRAEIIVAGAVVLQEAMSLLGIDSITACGRALREGVIVDWMLTHGLIEDRLRYQGSIRQRSALNLAQKYGVDLEAAQRIAQFAVSLFEQTQGILHQWTDVERELLWAAAILHNAGHFVSHSAHHKHSYYLIRHGGLLGYTDPEVEIVANLARYHRKGPPKKRHQNYQNLANETQRQIVNQLSAILKLAVGLDRRQSGAVATFRCDYDPEQKTLNLHVQPSRPDEDCALELWSLTYKKQCFETEFDVQLDAQLDP</sequence>
<feature type="domain" description="Ppx/GppA phosphatase N-terminal" evidence="3">
    <location>
        <begin position="41"/>
        <end position="338"/>
    </location>
</feature>